<keyword evidence="7" id="KW-0735">Signal-anchor</keyword>
<protein>
    <recommendedName>
        <fullName evidence="12">Fucosyltransferase</fullName>
        <ecNumber evidence="12">2.4.1.-</ecNumber>
    </recommendedName>
</protein>
<feature type="domain" description="Fucosyltransferase C-terminal" evidence="13">
    <location>
        <begin position="146"/>
        <end position="315"/>
    </location>
</feature>
<evidence type="ECO:0000256" key="3">
    <source>
        <dbReference type="ARBA" id="ARBA00008919"/>
    </source>
</evidence>
<evidence type="ECO:0000259" key="13">
    <source>
        <dbReference type="Pfam" id="PF00852"/>
    </source>
</evidence>
<evidence type="ECO:0000256" key="6">
    <source>
        <dbReference type="ARBA" id="ARBA00022692"/>
    </source>
</evidence>
<keyword evidence="12" id="KW-0333">Golgi apparatus</keyword>
<evidence type="ECO:0000256" key="8">
    <source>
        <dbReference type="ARBA" id="ARBA00022989"/>
    </source>
</evidence>
<evidence type="ECO:0000256" key="4">
    <source>
        <dbReference type="ARBA" id="ARBA00022676"/>
    </source>
</evidence>
<keyword evidence="10" id="KW-0325">Glycoprotein</keyword>
<dbReference type="InterPro" id="IPR031481">
    <property type="entry name" value="Glyco_tran_10_N"/>
</dbReference>
<sequence>MVIAENIPIYYYTKWYGHDQYEGHQIDYCGLPYTCSISHKDDILRDGSAKAVMFYSSDIQRKKRTKLKFPPDADSPAWGLPWVLHSNEAPINEYWELEPALLRLFTYQMEYRLDSDFPIPYIPSDAVDTIRSNAGFDTIMRDKKNDVYVAWVVSSSEATNKRHYMVRELQKYMNVDIYGNYAPFRNKHGDGEIHDIIRKYKFYLALENSSCDEYVSEKFWNALTSTTIPVVDGPDDYGMYAPTSHSIIKIDEFKNPKALAEYLTYLANNDTAYTEYFSYKFGEPFSERFTNAWVGKNYSEQAAMCKMCKTLYENEVYGVGGEPPKHQHRMLHVEQSCRVGKWEEYRFTFYTSGWFVWIWPLAFVMLVVGLYLFKRLRILSRVRRSCTSFMPKYTAVNDSDPSEP</sequence>
<evidence type="ECO:0000256" key="1">
    <source>
        <dbReference type="ARBA" id="ARBA00004606"/>
    </source>
</evidence>
<keyword evidence="9 12" id="KW-0472">Membrane</keyword>
<keyword evidence="5 12" id="KW-0808">Transferase</keyword>
<dbReference type="Pfam" id="PF17039">
    <property type="entry name" value="Glyco_tran_10_N"/>
    <property type="match status" value="1"/>
</dbReference>
<dbReference type="AlphaFoldDB" id="A0A1Y1Z2I2"/>
<keyword evidence="8 12" id="KW-1133">Transmembrane helix</keyword>
<dbReference type="GO" id="GO:0032580">
    <property type="term" value="C:Golgi cisterna membrane"/>
    <property type="evidence" value="ECO:0007669"/>
    <property type="project" value="UniProtKB-SubCell"/>
</dbReference>
<dbReference type="Gene3D" id="3.40.50.11660">
    <property type="entry name" value="Glycosyl transferase family 10, C-terminal domain"/>
    <property type="match status" value="1"/>
</dbReference>
<dbReference type="PANTHER" id="PTHR11929:SF194">
    <property type="entry name" value="ALPHA-(1,3)-FUCOSYLTRANSFERASE 10"/>
    <property type="match status" value="1"/>
</dbReference>
<keyword evidence="16" id="KW-1185">Reference proteome</keyword>
<evidence type="ECO:0000256" key="9">
    <source>
        <dbReference type="ARBA" id="ARBA00023136"/>
    </source>
</evidence>
<accession>A0A1Y1Z2I2</accession>
<dbReference type="InterPro" id="IPR038577">
    <property type="entry name" value="GT10-like_C_sf"/>
</dbReference>
<evidence type="ECO:0000256" key="2">
    <source>
        <dbReference type="ARBA" id="ARBA00004922"/>
    </source>
</evidence>
<evidence type="ECO:0000313" key="16">
    <source>
        <dbReference type="Proteomes" id="UP000193498"/>
    </source>
</evidence>
<comment type="subcellular location">
    <subcellularLocation>
        <location evidence="11">Endomembrane system</location>
        <topology evidence="11">Single-pass membrane protein</topology>
    </subcellularLocation>
    <subcellularLocation>
        <location evidence="12">Golgi apparatus</location>
        <location evidence="12">Golgi stack membrane</location>
        <topology evidence="12">Single-pass type II membrane protein</topology>
    </subcellularLocation>
    <subcellularLocation>
        <location evidence="1">Membrane</location>
        <topology evidence="1">Single-pass type II membrane protein</topology>
    </subcellularLocation>
</comment>
<proteinExistence type="inferred from homology"/>
<evidence type="ECO:0000256" key="11">
    <source>
        <dbReference type="ARBA" id="ARBA00037847"/>
    </source>
</evidence>
<dbReference type="EMBL" id="MCFE01000035">
    <property type="protein sequence ID" value="ORY04396.1"/>
    <property type="molecule type" value="Genomic_DNA"/>
</dbReference>
<keyword evidence="4 12" id="KW-0328">Glycosyltransferase</keyword>
<feature type="transmembrane region" description="Helical" evidence="12">
    <location>
        <begin position="354"/>
        <end position="373"/>
    </location>
</feature>
<dbReference type="InParanoid" id="A0A1Y1Z2I2"/>
<evidence type="ECO:0000256" key="7">
    <source>
        <dbReference type="ARBA" id="ARBA00022968"/>
    </source>
</evidence>
<comment type="pathway">
    <text evidence="2">Protein modification; protein glycosylation.</text>
</comment>
<evidence type="ECO:0000259" key="14">
    <source>
        <dbReference type="Pfam" id="PF17039"/>
    </source>
</evidence>
<evidence type="ECO:0000256" key="5">
    <source>
        <dbReference type="ARBA" id="ARBA00022679"/>
    </source>
</evidence>
<reference evidence="15 16" key="1">
    <citation type="submission" date="2016-07" db="EMBL/GenBank/DDBJ databases">
        <title>Pervasive Adenine N6-methylation of Active Genes in Fungi.</title>
        <authorList>
            <consortium name="DOE Joint Genome Institute"/>
            <person name="Mondo S.J."/>
            <person name="Dannebaum R.O."/>
            <person name="Kuo R.C."/>
            <person name="Labutti K."/>
            <person name="Haridas S."/>
            <person name="Kuo A."/>
            <person name="Salamov A."/>
            <person name="Ahrendt S.R."/>
            <person name="Lipzen A."/>
            <person name="Sullivan W."/>
            <person name="Andreopoulos W.B."/>
            <person name="Clum A."/>
            <person name="Lindquist E."/>
            <person name="Daum C."/>
            <person name="Ramamoorthy G.K."/>
            <person name="Gryganskyi A."/>
            <person name="Culley D."/>
            <person name="Magnuson J.K."/>
            <person name="James T.Y."/>
            <person name="O'Malley M.A."/>
            <person name="Stajich J.E."/>
            <person name="Spatafora J.W."/>
            <person name="Visel A."/>
            <person name="Grigoriev I.V."/>
        </authorList>
    </citation>
    <scope>NUCLEOTIDE SEQUENCE [LARGE SCALE GENOMIC DNA]</scope>
    <source>
        <strain evidence="15 16">CBS 931.73</strain>
    </source>
</reference>
<dbReference type="OrthoDB" id="427096at2759"/>
<dbReference type="FunFam" id="3.40.50.11660:FF:000002">
    <property type="entry name" value="Alpha-(1,3)-fucosyltransferase"/>
    <property type="match status" value="1"/>
</dbReference>
<dbReference type="UniPathway" id="UPA00378"/>
<keyword evidence="6 12" id="KW-0812">Transmembrane</keyword>
<dbReference type="InterPro" id="IPR001503">
    <property type="entry name" value="Glyco_trans_10"/>
</dbReference>
<dbReference type="PANTHER" id="PTHR11929">
    <property type="entry name" value="ALPHA- 1,3 -FUCOSYLTRANSFERASE"/>
    <property type="match status" value="1"/>
</dbReference>
<comment type="similarity">
    <text evidence="3 12">Belongs to the glycosyltransferase 10 family.</text>
</comment>
<evidence type="ECO:0000256" key="10">
    <source>
        <dbReference type="ARBA" id="ARBA00023180"/>
    </source>
</evidence>
<feature type="domain" description="Fucosyltransferase N-terminal" evidence="14">
    <location>
        <begin position="9"/>
        <end position="121"/>
    </location>
</feature>
<dbReference type="GO" id="GO:0046920">
    <property type="term" value="F:alpha-(1-&gt;3)-fucosyltransferase activity"/>
    <property type="evidence" value="ECO:0007669"/>
    <property type="project" value="TreeGrafter"/>
</dbReference>
<gene>
    <name evidence="15" type="ORF">K493DRAFT_333909</name>
</gene>
<organism evidence="15 16">
    <name type="scientific">Basidiobolus meristosporus CBS 931.73</name>
    <dbReference type="NCBI Taxonomy" id="1314790"/>
    <lineage>
        <taxon>Eukaryota</taxon>
        <taxon>Fungi</taxon>
        <taxon>Fungi incertae sedis</taxon>
        <taxon>Zoopagomycota</taxon>
        <taxon>Entomophthoromycotina</taxon>
        <taxon>Basidiobolomycetes</taxon>
        <taxon>Basidiobolales</taxon>
        <taxon>Basidiobolaceae</taxon>
        <taxon>Basidiobolus</taxon>
    </lineage>
</organism>
<evidence type="ECO:0000313" key="15">
    <source>
        <dbReference type="EMBL" id="ORY04396.1"/>
    </source>
</evidence>
<dbReference type="SUPFAM" id="SSF53756">
    <property type="entry name" value="UDP-Glycosyltransferase/glycogen phosphorylase"/>
    <property type="match status" value="1"/>
</dbReference>
<dbReference type="Pfam" id="PF00852">
    <property type="entry name" value="Glyco_transf_10"/>
    <property type="match status" value="1"/>
</dbReference>
<dbReference type="EC" id="2.4.1.-" evidence="12"/>
<evidence type="ECO:0000256" key="12">
    <source>
        <dbReference type="RuleBase" id="RU003832"/>
    </source>
</evidence>
<dbReference type="InterPro" id="IPR055270">
    <property type="entry name" value="Glyco_tran_10_C"/>
</dbReference>
<comment type="caution">
    <text evidence="15">The sequence shown here is derived from an EMBL/GenBank/DDBJ whole genome shotgun (WGS) entry which is preliminary data.</text>
</comment>
<dbReference type="Proteomes" id="UP000193498">
    <property type="component" value="Unassembled WGS sequence"/>
</dbReference>
<dbReference type="STRING" id="1314790.A0A1Y1Z2I2"/>
<name>A0A1Y1Z2I2_9FUNG</name>